<feature type="domain" description="C2H2-type" evidence="1">
    <location>
        <begin position="160"/>
        <end position="182"/>
    </location>
</feature>
<dbReference type="PROSITE" id="PS00028">
    <property type="entry name" value="ZINC_FINGER_C2H2_1"/>
    <property type="match status" value="1"/>
</dbReference>
<evidence type="ECO:0000313" key="3">
    <source>
        <dbReference type="Proteomes" id="UP000008909"/>
    </source>
</evidence>
<protein>
    <recommendedName>
        <fullName evidence="1">C2H2-type domain-containing protein</fullName>
    </recommendedName>
</protein>
<dbReference type="Pfam" id="PF26215">
    <property type="entry name" value="HTH_animal"/>
    <property type="match status" value="1"/>
</dbReference>
<dbReference type="AlphaFoldDB" id="G7YAM5"/>
<evidence type="ECO:0000313" key="2">
    <source>
        <dbReference type="EMBL" id="GAA50009.1"/>
    </source>
</evidence>
<dbReference type="Proteomes" id="UP000008909">
    <property type="component" value="Unassembled WGS sequence"/>
</dbReference>
<keyword evidence="3" id="KW-1185">Reference proteome</keyword>
<sequence length="237" mass="27062">MFDYLSVIGSRASFIVRCRNHMFLPFPSPNIKPAKMESVFASIASSMFRRVRALCTEEADRTAAQIEVMNKLRGSGYPASLIRRQLQRVLVPVEKPKREWLGTAVIPYKPGTSETIRRILNTANIRVGFQRGNTLRSALVQLKDRLPANRTRDCVYKIGCSECIKVYIRQTARELHTRIGEHKRKINKPPRNADEYRALLKDSAIAEHALDTGHKIDLKNAEVFRRGLRSTSQRLMA</sequence>
<name>G7YAM5_CLOSI</name>
<reference evidence="2" key="1">
    <citation type="journal article" date="2011" name="Genome Biol.">
        <title>The draft genome of the carcinogenic human liver fluke Clonorchis sinensis.</title>
        <authorList>
            <person name="Wang X."/>
            <person name="Chen W."/>
            <person name="Huang Y."/>
            <person name="Sun J."/>
            <person name="Men J."/>
            <person name="Liu H."/>
            <person name="Luo F."/>
            <person name="Guo L."/>
            <person name="Lv X."/>
            <person name="Deng C."/>
            <person name="Zhou C."/>
            <person name="Fan Y."/>
            <person name="Li X."/>
            <person name="Huang L."/>
            <person name="Hu Y."/>
            <person name="Liang C."/>
            <person name="Hu X."/>
            <person name="Xu J."/>
            <person name="Yu X."/>
        </authorList>
    </citation>
    <scope>NUCLEOTIDE SEQUENCE [LARGE SCALE GENOMIC DNA]</scope>
    <source>
        <strain evidence="2">Henan</strain>
    </source>
</reference>
<reference key="2">
    <citation type="submission" date="2011-10" db="EMBL/GenBank/DDBJ databases">
        <title>The genome and transcriptome sequence of Clonorchis sinensis provide insights into the carcinogenic liver fluke.</title>
        <authorList>
            <person name="Wang X."/>
            <person name="Huang Y."/>
            <person name="Chen W."/>
            <person name="Liu H."/>
            <person name="Guo L."/>
            <person name="Chen Y."/>
            <person name="Luo F."/>
            <person name="Zhou W."/>
            <person name="Sun J."/>
            <person name="Mao Q."/>
            <person name="Liang P."/>
            <person name="Zhou C."/>
            <person name="Tian Y."/>
            <person name="Men J."/>
            <person name="Lv X."/>
            <person name="Huang L."/>
            <person name="Zhou J."/>
            <person name="Hu Y."/>
            <person name="Li R."/>
            <person name="Zhang F."/>
            <person name="Lei H."/>
            <person name="Li X."/>
            <person name="Hu X."/>
            <person name="Liang C."/>
            <person name="Xu J."/>
            <person name="Wu Z."/>
            <person name="Yu X."/>
        </authorList>
    </citation>
    <scope>NUCLEOTIDE SEQUENCE</scope>
    <source>
        <strain>Henan</strain>
    </source>
</reference>
<dbReference type="InterPro" id="IPR013087">
    <property type="entry name" value="Znf_C2H2_type"/>
</dbReference>
<dbReference type="InterPro" id="IPR058912">
    <property type="entry name" value="HTH_animal"/>
</dbReference>
<evidence type="ECO:0000259" key="1">
    <source>
        <dbReference type="PROSITE" id="PS00028"/>
    </source>
</evidence>
<accession>G7YAM5</accession>
<dbReference type="PANTHER" id="PTHR21301">
    <property type="entry name" value="REVERSE TRANSCRIPTASE"/>
    <property type="match status" value="1"/>
</dbReference>
<dbReference type="EMBL" id="DF143005">
    <property type="protein sequence ID" value="GAA50009.1"/>
    <property type="molecule type" value="Genomic_DNA"/>
</dbReference>
<gene>
    <name evidence="2" type="ORF">CLF_103919</name>
</gene>
<proteinExistence type="predicted"/>
<dbReference type="PANTHER" id="PTHR21301:SF11">
    <property type="entry name" value="GIY-YIG DOMAIN-CONTAINING PROTEIN"/>
    <property type="match status" value="1"/>
</dbReference>
<organism evidence="2 3">
    <name type="scientific">Clonorchis sinensis</name>
    <name type="common">Chinese liver fluke</name>
    <dbReference type="NCBI Taxonomy" id="79923"/>
    <lineage>
        <taxon>Eukaryota</taxon>
        <taxon>Metazoa</taxon>
        <taxon>Spiralia</taxon>
        <taxon>Lophotrochozoa</taxon>
        <taxon>Platyhelminthes</taxon>
        <taxon>Trematoda</taxon>
        <taxon>Digenea</taxon>
        <taxon>Opisthorchiida</taxon>
        <taxon>Opisthorchiata</taxon>
        <taxon>Opisthorchiidae</taxon>
        <taxon>Clonorchis</taxon>
    </lineage>
</organism>